<dbReference type="EMBL" id="ML996174">
    <property type="protein sequence ID" value="KAF2732584.1"/>
    <property type="molecule type" value="Genomic_DNA"/>
</dbReference>
<dbReference type="OrthoDB" id="5169850at2759"/>
<name>A0A9P4UZL7_9PLEO</name>
<protein>
    <submittedName>
        <fullName evidence="2">Uncharacterized protein</fullName>
    </submittedName>
</protein>
<evidence type="ECO:0000313" key="3">
    <source>
        <dbReference type="Proteomes" id="UP000799444"/>
    </source>
</evidence>
<dbReference type="AlphaFoldDB" id="A0A9P4UZL7"/>
<comment type="caution">
    <text evidence="2">The sequence shown here is derived from an EMBL/GenBank/DDBJ whole genome shotgun (WGS) entry which is preliminary data.</text>
</comment>
<organism evidence="2 3">
    <name type="scientific">Polyplosphaeria fusca</name>
    <dbReference type="NCBI Taxonomy" id="682080"/>
    <lineage>
        <taxon>Eukaryota</taxon>
        <taxon>Fungi</taxon>
        <taxon>Dikarya</taxon>
        <taxon>Ascomycota</taxon>
        <taxon>Pezizomycotina</taxon>
        <taxon>Dothideomycetes</taxon>
        <taxon>Pleosporomycetidae</taxon>
        <taxon>Pleosporales</taxon>
        <taxon>Tetraplosphaeriaceae</taxon>
        <taxon>Polyplosphaeria</taxon>
    </lineage>
</organism>
<keyword evidence="3" id="KW-1185">Reference proteome</keyword>
<feature type="region of interest" description="Disordered" evidence="1">
    <location>
        <begin position="1"/>
        <end position="21"/>
    </location>
</feature>
<reference evidence="2" key="1">
    <citation type="journal article" date="2020" name="Stud. Mycol.">
        <title>101 Dothideomycetes genomes: a test case for predicting lifestyles and emergence of pathogens.</title>
        <authorList>
            <person name="Haridas S."/>
            <person name="Albert R."/>
            <person name="Binder M."/>
            <person name="Bloem J."/>
            <person name="Labutti K."/>
            <person name="Salamov A."/>
            <person name="Andreopoulos B."/>
            <person name="Baker S."/>
            <person name="Barry K."/>
            <person name="Bills G."/>
            <person name="Bluhm B."/>
            <person name="Cannon C."/>
            <person name="Castanera R."/>
            <person name="Culley D."/>
            <person name="Daum C."/>
            <person name="Ezra D."/>
            <person name="Gonzalez J."/>
            <person name="Henrissat B."/>
            <person name="Kuo A."/>
            <person name="Liang C."/>
            <person name="Lipzen A."/>
            <person name="Lutzoni F."/>
            <person name="Magnuson J."/>
            <person name="Mondo S."/>
            <person name="Nolan M."/>
            <person name="Ohm R."/>
            <person name="Pangilinan J."/>
            <person name="Park H.-J."/>
            <person name="Ramirez L."/>
            <person name="Alfaro M."/>
            <person name="Sun H."/>
            <person name="Tritt A."/>
            <person name="Yoshinaga Y."/>
            <person name="Zwiers L.-H."/>
            <person name="Turgeon B."/>
            <person name="Goodwin S."/>
            <person name="Spatafora J."/>
            <person name="Crous P."/>
            <person name="Grigoriev I."/>
        </authorList>
    </citation>
    <scope>NUCLEOTIDE SEQUENCE</scope>
    <source>
        <strain evidence="2">CBS 125425</strain>
    </source>
</reference>
<evidence type="ECO:0000313" key="2">
    <source>
        <dbReference type="EMBL" id="KAF2732584.1"/>
    </source>
</evidence>
<proteinExistence type="predicted"/>
<gene>
    <name evidence="2" type="ORF">EJ04DRAFT_578236</name>
</gene>
<sequence>MPPTANTNPLTPNPSNPSSLPPRYEIRKLGPEHSDWAQAIVIHSNILHSPVWPVLYPTALTARLHAGKKNAPYLIDHQITSGLSYGVFDTQYVFKRPESAATGGALYWDENEEGVQETQGKDAESARLLQQMDFPLVSVALSYDSIDALDMEQLAPLLAVLHRFELAYHILDERDQRDPESWKATARGQVLFRNATSTRREYEGQGIVGGMARWLMREAAGMGFRGIQIECFHDAVRRVWSRAEEPFRGVVVSEFECAEWRNEEGGLEYKPVKQNMSKVYVDLRTGA</sequence>
<accession>A0A9P4UZL7</accession>
<dbReference type="Proteomes" id="UP000799444">
    <property type="component" value="Unassembled WGS sequence"/>
</dbReference>
<feature type="compositionally biased region" description="Low complexity" evidence="1">
    <location>
        <begin position="1"/>
        <end position="10"/>
    </location>
</feature>
<evidence type="ECO:0000256" key="1">
    <source>
        <dbReference type="SAM" id="MobiDB-lite"/>
    </source>
</evidence>